<evidence type="ECO:0000313" key="3">
    <source>
        <dbReference type="Proteomes" id="UP001439008"/>
    </source>
</evidence>
<protein>
    <submittedName>
        <fullName evidence="2">Uncharacterized protein</fullName>
    </submittedName>
</protein>
<dbReference type="Gene3D" id="1.25.40.20">
    <property type="entry name" value="Ankyrin repeat-containing domain"/>
    <property type="match status" value="1"/>
</dbReference>
<accession>A0ABV2AHY0</accession>
<dbReference type="InterPro" id="IPR036770">
    <property type="entry name" value="Ankyrin_rpt-contain_sf"/>
</dbReference>
<dbReference type="Proteomes" id="UP001439008">
    <property type="component" value="Unassembled WGS sequence"/>
</dbReference>
<sequence length="620" mass="71063">MTKFMLKIASDLNMKLPDGNTFLNKTISLFENISILEAILDHPRILMNLPNSLGHTPINTAVIKMSCPIVELLIRKGAICDPFVNLSIDPLINLFSAPILSLKIMELLLKNNASICSLHENKTIFAIALEIQSLEVIEMLQKFNPPSKQIEFQRNFEALKQISKAKLEIANGNGRKNSEEKSEKLKKTTQKIELMKIFNPNVEKSGIFNDTDHNFVSIQFKKLSDYVLTNTRPLSVEEIFLSIKTFNKSAFQYLIKCKTDLMETFFNKNEKTVLLNETVKLAKNVDKQFQKDFCVFAITEMIENGANPNFKFEDKKSAIELAKEENLETILKILSNYLHDVKKDNGVESKVNDFDSNKMDQNCEIKLVIDENIKTDELEPLKIVNFEKTNYFLKEYSEKTKYYLKYSDNGESKKSVSKNFAKKDRKMSGKCSKKNGKLLFSKNESINYVHDYENSNKIVKNDRKPITNFAKKQSIRSQNEDGDKTAKNNQTQLKTTKNGDKTAKNNQIQLKTTESDQKLSKSMTDGIRLNQLEKSYASVLTKKKNFENLSKKFDSHNSGSTAPVTRSPTKNKFRVLKIPNTGFYELDIPSYYLTGDITEKDSFGLQRIVYPNTSFLFIEE</sequence>
<gene>
    <name evidence="2" type="ORF">MHBO_001143</name>
</gene>
<reference evidence="2 3" key="1">
    <citation type="journal article" date="2024" name="BMC Biol.">
        <title>Comparative genomics of Ascetosporea gives new insight into the evolutionary basis for animal parasitism in Rhizaria.</title>
        <authorList>
            <person name="Hiltunen Thoren M."/>
            <person name="Onut-Brannstrom I."/>
            <person name="Alfjorden A."/>
            <person name="Peckova H."/>
            <person name="Swords F."/>
            <person name="Hooper C."/>
            <person name="Holzer A.S."/>
            <person name="Bass D."/>
            <person name="Burki F."/>
        </authorList>
    </citation>
    <scope>NUCLEOTIDE SEQUENCE [LARGE SCALE GENOMIC DNA]</scope>
    <source>
        <strain evidence="2">20-A016</strain>
    </source>
</reference>
<dbReference type="EMBL" id="JBDODL010000247">
    <property type="protein sequence ID" value="MES1919286.1"/>
    <property type="molecule type" value="Genomic_DNA"/>
</dbReference>
<comment type="caution">
    <text evidence="2">The sequence shown here is derived from an EMBL/GenBank/DDBJ whole genome shotgun (WGS) entry which is preliminary data.</text>
</comment>
<dbReference type="SUPFAM" id="SSF48403">
    <property type="entry name" value="Ankyrin repeat"/>
    <property type="match status" value="1"/>
</dbReference>
<evidence type="ECO:0000256" key="1">
    <source>
        <dbReference type="SAM" id="MobiDB-lite"/>
    </source>
</evidence>
<keyword evidence="3" id="KW-1185">Reference proteome</keyword>
<organism evidence="2 3">
    <name type="scientific">Bonamia ostreae</name>
    <dbReference type="NCBI Taxonomy" id="126728"/>
    <lineage>
        <taxon>Eukaryota</taxon>
        <taxon>Sar</taxon>
        <taxon>Rhizaria</taxon>
        <taxon>Endomyxa</taxon>
        <taxon>Ascetosporea</taxon>
        <taxon>Haplosporida</taxon>
        <taxon>Bonamia</taxon>
    </lineage>
</organism>
<evidence type="ECO:0000313" key="2">
    <source>
        <dbReference type="EMBL" id="MES1919286.1"/>
    </source>
</evidence>
<proteinExistence type="predicted"/>
<feature type="compositionally biased region" description="Polar residues" evidence="1">
    <location>
        <begin position="487"/>
        <end position="496"/>
    </location>
</feature>
<name>A0ABV2AHY0_9EUKA</name>
<feature type="region of interest" description="Disordered" evidence="1">
    <location>
        <begin position="468"/>
        <end position="522"/>
    </location>
</feature>